<sequence>CRIDMRTEELLYLKSNYPNFGRYIYVADRDIDRNEALAAGWEFCLAHNFGKLLPAGSLRK</sequence>
<proteinExistence type="predicted"/>
<gene>
    <name evidence="1" type="ORF">S12H4_14602</name>
</gene>
<accession>X1TSV7</accession>
<organism evidence="1">
    <name type="scientific">marine sediment metagenome</name>
    <dbReference type="NCBI Taxonomy" id="412755"/>
    <lineage>
        <taxon>unclassified sequences</taxon>
        <taxon>metagenomes</taxon>
        <taxon>ecological metagenomes</taxon>
    </lineage>
</organism>
<evidence type="ECO:0000313" key="1">
    <source>
        <dbReference type="EMBL" id="GAI83109.1"/>
    </source>
</evidence>
<feature type="non-terminal residue" evidence="1">
    <location>
        <position position="1"/>
    </location>
</feature>
<dbReference type="EMBL" id="BARW01006966">
    <property type="protein sequence ID" value="GAI83109.1"/>
    <property type="molecule type" value="Genomic_DNA"/>
</dbReference>
<reference evidence="1" key="1">
    <citation type="journal article" date="2014" name="Front. Microbiol.">
        <title>High frequency of phylogenetically diverse reductive dehalogenase-homologous genes in deep subseafloor sedimentary metagenomes.</title>
        <authorList>
            <person name="Kawai M."/>
            <person name="Futagami T."/>
            <person name="Toyoda A."/>
            <person name="Takaki Y."/>
            <person name="Nishi S."/>
            <person name="Hori S."/>
            <person name="Arai W."/>
            <person name="Tsubouchi T."/>
            <person name="Morono Y."/>
            <person name="Uchiyama I."/>
            <person name="Ito T."/>
            <person name="Fujiyama A."/>
            <person name="Inagaki F."/>
            <person name="Takami H."/>
        </authorList>
    </citation>
    <scope>NUCLEOTIDE SEQUENCE</scope>
    <source>
        <strain evidence="1">Expedition CK06-06</strain>
    </source>
</reference>
<name>X1TSV7_9ZZZZ</name>
<protein>
    <submittedName>
        <fullName evidence="1">Uncharacterized protein</fullName>
    </submittedName>
</protein>
<comment type="caution">
    <text evidence="1">The sequence shown here is derived from an EMBL/GenBank/DDBJ whole genome shotgun (WGS) entry which is preliminary data.</text>
</comment>
<dbReference type="AlphaFoldDB" id="X1TSV7"/>